<organism evidence="1 2">
    <name type="scientific">Cochliobolus sativus</name>
    <name type="common">Common root rot and spot blotch fungus</name>
    <name type="synonym">Bipolaris sorokiniana</name>
    <dbReference type="NCBI Taxonomy" id="45130"/>
    <lineage>
        <taxon>Eukaryota</taxon>
        <taxon>Fungi</taxon>
        <taxon>Dikarya</taxon>
        <taxon>Ascomycota</taxon>
        <taxon>Pezizomycotina</taxon>
        <taxon>Dothideomycetes</taxon>
        <taxon>Pleosporomycetidae</taxon>
        <taxon>Pleosporales</taxon>
        <taxon>Pleosporineae</taxon>
        <taxon>Pleosporaceae</taxon>
        <taxon>Bipolaris</taxon>
    </lineage>
</organism>
<protein>
    <submittedName>
        <fullName evidence="1">Uncharacterized protein</fullName>
    </submittedName>
</protein>
<dbReference type="Proteomes" id="UP000624244">
    <property type="component" value="Unassembled WGS sequence"/>
</dbReference>
<comment type="caution">
    <text evidence="1">The sequence shown here is derived from an EMBL/GenBank/DDBJ whole genome shotgun (WGS) entry which is preliminary data.</text>
</comment>
<evidence type="ECO:0000313" key="1">
    <source>
        <dbReference type="EMBL" id="KAF5845083.1"/>
    </source>
</evidence>
<sequence length="146" mass="16722">MFLTCNGYYTIHSGIASSPHLHTSTAYEQSGETHQNSDTKTILRRARANSSSPRLDLRTKQSPLEYEFIVNIGLYLPIQTSRIIRTEVHRTLQPQHQPEKPQTAFLSSFLFPLSTFLGTHYAIPRISRRRETELTVIGRRVLARAQ</sequence>
<proteinExistence type="predicted"/>
<accession>A0A8H5ZBW1</accession>
<dbReference type="EMBL" id="WNKQ01000020">
    <property type="protein sequence ID" value="KAF5845083.1"/>
    <property type="molecule type" value="Genomic_DNA"/>
</dbReference>
<reference evidence="1" key="1">
    <citation type="submission" date="2019-11" db="EMBL/GenBank/DDBJ databases">
        <title>Bipolaris sorokiniana Genome sequencing.</title>
        <authorList>
            <person name="Wang H."/>
        </authorList>
    </citation>
    <scope>NUCLEOTIDE SEQUENCE</scope>
</reference>
<name>A0A8H5ZBW1_COCSA</name>
<evidence type="ECO:0000313" key="2">
    <source>
        <dbReference type="Proteomes" id="UP000624244"/>
    </source>
</evidence>
<dbReference type="AlphaFoldDB" id="A0A8H5ZBW1"/>
<gene>
    <name evidence="1" type="ORF">GGP41_001152</name>
</gene>